<evidence type="ECO:0000256" key="8">
    <source>
        <dbReference type="ARBA" id="ARBA00023204"/>
    </source>
</evidence>
<dbReference type="HAMAP" id="MF_00152">
    <property type="entry name" value="Nfo"/>
    <property type="match status" value="1"/>
</dbReference>
<gene>
    <name evidence="11" type="ORF">M153_2100054396</name>
</gene>
<dbReference type="Proteomes" id="UP000051530">
    <property type="component" value="Unassembled WGS sequence"/>
</dbReference>
<dbReference type="InterPro" id="IPR001719">
    <property type="entry name" value="AP_endonuc_2"/>
</dbReference>
<dbReference type="VEuPathDB" id="MicrosporidiaDB:M153_2100054396"/>
<dbReference type="SUPFAM" id="SSF51658">
    <property type="entry name" value="Xylose isomerase-like"/>
    <property type="match status" value="2"/>
</dbReference>
<keyword evidence="4" id="KW-0479">Metal-binding</keyword>
<evidence type="ECO:0000313" key="11">
    <source>
        <dbReference type="EMBL" id="KRH95221.1"/>
    </source>
</evidence>
<keyword evidence="8" id="KW-0234">DNA repair</keyword>
<name>A0A0R0M547_9MICR</name>
<evidence type="ECO:0000256" key="6">
    <source>
        <dbReference type="ARBA" id="ARBA00022801"/>
    </source>
</evidence>
<keyword evidence="11" id="KW-0540">Nuclease</keyword>
<feature type="compositionally biased region" description="Basic and acidic residues" evidence="9">
    <location>
        <begin position="132"/>
        <end position="152"/>
    </location>
</feature>
<protein>
    <recommendedName>
        <fullName evidence="3">Apurinic-apyrimidinic endonuclease 1</fullName>
    </recommendedName>
</protein>
<dbReference type="PROSITE" id="PS51432">
    <property type="entry name" value="AP_NUCLEASE_F2_4"/>
    <property type="match status" value="1"/>
</dbReference>
<comment type="caution">
    <text evidence="11">The sequence shown here is derived from an EMBL/GenBank/DDBJ whole genome shotgun (WGS) entry which is preliminary data.</text>
</comment>
<feature type="compositionally biased region" description="Basic and acidic residues" evidence="9">
    <location>
        <begin position="84"/>
        <end position="100"/>
    </location>
</feature>
<dbReference type="AlphaFoldDB" id="A0A0R0M547"/>
<comment type="cofactor">
    <cofactor evidence="1">
        <name>Zn(2+)</name>
        <dbReference type="ChEBI" id="CHEBI:29105"/>
    </cofactor>
</comment>
<dbReference type="SMART" id="SM00518">
    <property type="entry name" value="AP2Ec"/>
    <property type="match status" value="1"/>
</dbReference>
<accession>A0A0R0M547</accession>
<dbReference type="EMBL" id="LGUB01000003">
    <property type="protein sequence ID" value="KRH95221.1"/>
    <property type="molecule type" value="Genomic_DNA"/>
</dbReference>
<evidence type="ECO:0000256" key="4">
    <source>
        <dbReference type="ARBA" id="ARBA00022723"/>
    </source>
</evidence>
<dbReference type="PROSITE" id="PS00731">
    <property type="entry name" value="AP_NUCLEASE_F2_3"/>
    <property type="match status" value="1"/>
</dbReference>
<keyword evidence="6" id="KW-0378">Hydrolase</keyword>
<evidence type="ECO:0000256" key="5">
    <source>
        <dbReference type="ARBA" id="ARBA00022763"/>
    </source>
</evidence>
<dbReference type="InterPro" id="IPR013022">
    <property type="entry name" value="Xyl_isomerase-like_TIM-brl"/>
</dbReference>
<reference evidence="11 12" key="1">
    <citation type="submission" date="2015-07" db="EMBL/GenBank/DDBJ databases">
        <title>The genome of Pseudoloma neurophilia, a relevant intracellular parasite of the zebrafish.</title>
        <authorList>
            <person name="Ndikumana S."/>
            <person name="Pelin A."/>
            <person name="Sanders J."/>
            <person name="Corradi N."/>
        </authorList>
    </citation>
    <scope>NUCLEOTIDE SEQUENCE [LARGE SCALE GENOMIC DNA]</scope>
    <source>
        <strain evidence="11 12">MK1</strain>
    </source>
</reference>
<evidence type="ECO:0000256" key="7">
    <source>
        <dbReference type="ARBA" id="ARBA00022833"/>
    </source>
</evidence>
<dbReference type="InterPro" id="IPR018246">
    <property type="entry name" value="AP_endonuc_F2_Zn_BS"/>
</dbReference>
<dbReference type="Pfam" id="PF01261">
    <property type="entry name" value="AP_endonuc_2"/>
    <property type="match status" value="1"/>
</dbReference>
<proteinExistence type="inferred from homology"/>
<dbReference type="PANTHER" id="PTHR21445:SF0">
    <property type="entry name" value="APURINIC-APYRIMIDINIC ENDONUCLEASE"/>
    <property type="match status" value="1"/>
</dbReference>
<dbReference type="GO" id="GO:0003677">
    <property type="term" value="F:DNA binding"/>
    <property type="evidence" value="ECO:0007669"/>
    <property type="project" value="InterPro"/>
</dbReference>
<evidence type="ECO:0000256" key="3">
    <source>
        <dbReference type="ARBA" id="ARBA00021759"/>
    </source>
</evidence>
<dbReference type="PROSITE" id="PS00729">
    <property type="entry name" value="AP_NUCLEASE_F2_1"/>
    <property type="match status" value="1"/>
</dbReference>
<keyword evidence="11" id="KW-0255">Endonuclease</keyword>
<dbReference type="Gene3D" id="3.20.20.150">
    <property type="entry name" value="Divalent-metal-dependent TIM barrel enzymes"/>
    <property type="match status" value="2"/>
</dbReference>
<evidence type="ECO:0000256" key="9">
    <source>
        <dbReference type="SAM" id="MobiDB-lite"/>
    </source>
</evidence>
<keyword evidence="7" id="KW-0862">Zinc</keyword>
<dbReference type="CDD" id="cd00019">
    <property type="entry name" value="AP2Ec"/>
    <property type="match status" value="1"/>
</dbReference>
<sequence>MSTEQNGKKNMTVPLIGAHLSIIGGFHKLKERMLEIGATCCSFFLKNQKRFNSKPIDEKDLAIFKTQYYILEEDEPDSFKRIRIRETNSEQNKDEIKKEPEDESENISKNESVNISKNESENISKNDSGNISKDESGNVPKDEKSVDDKISEPKEISVTNDWTGSQNIDILVPHASYLINMANATDTRESHLECFYDELKRCEQLGIRYLNIHPGSDTSKLGIKKATDLIAEAVNEGHKRNKTLTILLENMAGQGNVLCSKFDEIKMIIDKVVDKKRIGVCIDTAHLFGAGYDIRTKEKYDAVIEKIDQIIGLKYVKAMHLNDSMVEINTKKDRHEQIGKGYIGKDAFKFIMQDKRLVAIPKILETPDETKYKEEIALLKKFAEESE</sequence>
<dbReference type="InterPro" id="IPR036237">
    <property type="entry name" value="Xyl_isomerase-like_sf"/>
</dbReference>
<dbReference type="PANTHER" id="PTHR21445">
    <property type="entry name" value="ENDONUCLEASE IV ENDODEOXYRIBONUCLEASE IV"/>
    <property type="match status" value="1"/>
</dbReference>
<evidence type="ECO:0000313" key="12">
    <source>
        <dbReference type="Proteomes" id="UP000051530"/>
    </source>
</evidence>
<evidence type="ECO:0000256" key="2">
    <source>
        <dbReference type="ARBA" id="ARBA00005340"/>
    </source>
</evidence>
<dbReference type="GO" id="GO:0006284">
    <property type="term" value="P:base-excision repair"/>
    <property type="evidence" value="ECO:0007669"/>
    <property type="project" value="TreeGrafter"/>
</dbReference>
<dbReference type="NCBIfam" id="TIGR00587">
    <property type="entry name" value="nfo"/>
    <property type="match status" value="1"/>
</dbReference>
<dbReference type="FunFam" id="3.20.20.150:FF:000001">
    <property type="entry name" value="Probable endonuclease 4"/>
    <property type="match status" value="1"/>
</dbReference>
<dbReference type="GO" id="GO:0003906">
    <property type="term" value="F:DNA-(apurinic or apyrimidinic site) endonuclease activity"/>
    <property type="evidence" value="ECO:0007669"/>
    <property type="project" value="TreeGrafter"/>
</dbReference>
<dbReference type="GO" id="GO:0008270">
    <property type="term" value="F:zinc ion binding"/>
    <property type="evidence" value="ECO:0007669"/>
    <property type="project" value="InterPro"/>
</dbReference>
<evidence type="ECO:0000256" key="1">
    <source>
        <dbReference type="ARBA" id="ARBA00001947"/>
    </source>
</evidence>
<comment type="similarity">
    <text evidence="2">Belongs to the AP endonuclease 2 family.</text>
</comment>
<feature type="compositionally biased region" description="Polar residues" evidence="9">
    <location>
        <begin position="107"/>
        <end position="117"/>
    </location>
</feature>
<organism evidence="11 12">
    <name type="scientific">Pseudoloma neurophilia</name>
    <dbReference type="NCBI Taxonomy" id="146866"/>
    <lineage>
        <taxon>Eukaryota</taxon>
        <taxon>Fungi</taxon>
        <taxon>Fungi incertae sedis</taxon>
        <taxon>Microsporidia</taxon>
        <taxon>Pseudoloma</taxon>
    </lineage>
</organism>
<keyword evidence="12" id="KW-1185">Reference proteome</keyword>
<feature type="region of interest" description="Disordered" evidence="9">
    <location>
        <begin position="84"/>
        <end position="152"/>
    </location>
</feature>
<keyword evidence="5" id="KW-0227">DNA damage</keyword>
<evidence type="ECO:0000259" key="10">
    <source>
        <dbReference type="Pfam" id="PF01261"/>
    </source>
</evidence>
<feature type="domain" description="Xylose isomerase-like TIM barrel" evidence="10">
    <location>
        <begin position="171"/>
        <end position="381"/>
    </location>
</feature>
<dbReference type="GO" id="GO:0008081">
    <property type="term" value="F:phosphoric diester hydrolase activity"/>
    <property type="evidence" value="ECO:0007669"/>
    <property type="project" value="TreeGrafter"/>
</dbReference>
<dbReference type="OrthoDB" id="7663182at2759"/>